<protein>
    <submittedName>
        <fullName evidence="6">Protein FAM186A</fullName>
    </submittedName>
</protein>
<dbReference type="Pfam" id="PF20869">
    <property type="entry name" value="FAM186A_PQQAQ"/>
    <property type="match status" value="10"/>
</dbReference>
<evidence type="ECO:0000259" key="3">
    <source>
        <dbReference type="Pfam" id="PF20865"/>
    </source>
</evidence>
<feature type="region of interest" description="Disordered" evidence="2">
    <location>
        <begin position="632"/>
        <end position="652"/>
    </location>
</feature>
<dbReference type="PANTHER" id="PTHR33590">
    <property type="entry name" value="GLUTENIN, HIGH MOLECULAR WEIGHT SUBUNIT PW212-RELATED PROTEIN"/>
    <property type="match status" value="1"/>
</dbReference>
<feature type="region of interest" description="Disordered" evidence="2">
    <location>
        <begin position="2070"/>
        <end position="2092"/>
    </location>
</feature>
<feature type="compositionally biased region" description="Basic and acidic residues" evidence="2">
    <location>
        <begin position="949"/>
        <end position="963"/>
    </location>
</feature>
<feature type="region of interest" description="Disordered" evidence="2">
    <location>
        <begin position="548"/>
        <end position="606"/>
    </location>
</feature>
<feature type="domain" description="FAM186A/B C-terminal" evidence="3">
    <location>
        <begin position="2391"/>
        <end position="2618"/>
    </location>
</feature>
<name>A0A7E6D6N1_9CHIR</name>
<reference evidence="6" key="1">
    <citation type="submission" date="2025-08" db="UniProtKB">
        <authorList>
            <consortium name="RefSeq"/>
        </authorList>
    </citation>
    <scope>IDENTIFICATION</scope>
    <source>
        <tissue evidence="6">Muscle</tissue>
    </source>
</reference>
<dbReference type="Proteomes" id="UP000504628">
    <property type="component" value="Chromosome 2"/>
</dbReference>
<sequence>MFKMKNEIDNESDSENEVVDYTILSRKDLDRLEVPRLEIPISVQQIISKIQQAQLYRARQDINMQLADIMQTVQQKIRPYTVDENVYPRRKISLTEQKKWRVNFLGKIAAHANSVEIKEKTLVHILAWLKEWNAILSEMTEFDIDEHHYWIAQMELLPETFKAIESNVKILSRTTAILLEEQNQQKKKITTRGTLWKSWKERVIKRPATAHALRSDQMISDEFATNTKVSEIQGMLQELVKTAMFNKLENSAIKYISSTIKNLSIALSSLKDELKVNFQNANMYMNEISGGEKEVSLKIIQELSKENEMLQQKLQDAEEKCEQLIQSKVSTGSLTSNLKVSPEPSPQSSTTSSKADKEESIDSILAKEFENSMEEAQSKGTKASGIKWDSGILYTAQDEMTPDLTEEQSLLPEKVEKTPSEDITKGKRSLKKGDVYEKGGTDQYQSQKTASAKSPYVQETSGSTLSDEKGKEIVSETKVDHHFELPALEKKGKERKFLSEAKSKSFTESKIQRVSADFPSTDTKSQDGKSAPNVWDRLRNMKLEHILEKSQISSEIQEKPATESTDKESKSDMSSQAQPYISTQLDRPFEKVKRKGKKHHISPETTISKEGKTAEKDMSVFAKKLKSHELVKPQSRVTKETSESTQVLGSSDGKIEQSNLEDFHKAIMAFLKEKIDNTGKPLDKKTVPEEELMLKKAEVEKLGIIKAKMEEYFQNVAETVTKILRKYKDIKNAGHVGKKPIKRKKAVLRMPGLHSQKPISAMSEMSSLLSSVSMDPVTHSVIQAILTEIGSEIGAPVASIAGTGPEKEKQRQEEYLQEVQGKGFDMDLKYQLPEERNLWKTSYEMTRKNLDKEKAWLQMKEGKQEQELEEAWKEWQRQRMQKQTQQDEKQKQMEEEKEEQKQKQQLEAWRQKIKGQGILLEKNKGQQMGQIQKEVKHLKQESSWEEDEEKRKSMRKVEEHESRWQKKVKERMKIKEENIEELGKVLGHTSVTLAPRWKNMWKKAYQLQKRKESHVNLKTPETLVEEHSMPIIPPTSTQSSSPEPFPISGKSPTKSIAVIHEEAPALGITHPSQQIQALGSTPTPKMSQGLGVTYPPEQAQALRTPLTFEQIPKLKIPFKLQKTQIPEAFLMQQQDQALGTPIIPEENQSLKSFLTLEQAQAKHIPLTAEQAQIWGVPITQEQGHTHEVIHIPQWAQTQEITFTPEQVQTQRLSLTGQQAQAFEVTLTPQQAQALGLTLTPEQAQALGVTVTPEQAQALGVTLTPQQAQALGITVTPEQAQALGVTLTPQQAQELGVTVTPEQAHPLGVIVTPQQAQALGLTLTPEQAQALGVTVTPEQAQALGVTLTPQQAQALGLTLTPEQAQALGVTLTPQQAQELGVTVTPEQAQALGITVTPEQAQALGVTLTPQQAQKLGVTVTPKQAQALGVTVTPEQAQALEVTVTPQQAQELGVTLTPEQAQALGVTVTPEQAQELRVSLTPQQAQALGVTVTPKQAQALGVTVTPEQAHPLGVIVTPQQAQALGLTLTPEQAQALGVTVTPEQAQELGVTLTPQQAQALGLTLTPEQAQALGVTVTPEQAQALGVTLTPQQAQELGVTVTPEQAHPLGVIVTPQQAQALGLTLTPEQAQALGVTVTPEQAQALGVTLTPQQAQELGVTVTPEQAQALGVTVTPEQAQELGVTLTPQQAQALGVTVTPQQAQALGITVTPEQAHTLGVIVTPQQAQGLGLTLTPEQAQALGVTVTPEQAQELRVTLTPQQAQALGVTVTPEQAQALGVTLTPQQAQELGVTLTPEQAQALGITVTPQQAQALGITVTPEQAHALGVIVTPQQAQGLGLTLTPEQAQVLGVTVTPEQAQELGVTLTPEQAPELGRSLGPPLTSDKAHILRYPVTPKKVQLLGAPYTPGQAHPRDIAHMSKQDLKSRAPPTNEQLSQHWAAPPSGHTLKVGTFPVTDKSIKPSAPHIPKQFPIMAPSTLKPFQESKMSLPSRHSIQSKPRQSLASSSIAEKSSIFEVSSTPLQISRSPFTQVSEKSLAKGIASDPKKLLVPPTFPSSGQALVSKGQSASVQFLAPEAGPTPGKLPVSGAPPTPEQPLTLDSLLSSRKFLRTKESLTPQSPLAPGQPFISGVPPISSQIPSLWAPLAPGKSLVPGASSIPEELMESEPLTLSEQHQTFQLPATYEQSPYLQAPSTLGQHLAPWTFPRQASPLWISPTPRHRPALWAPSTPGMPQKDLSSSVTKKSQERLAIISSLKSKSAFVHPSAPSSKVPQAPFTTKKFQISEVSDTSEEIQRFHDPFAMEQFMTFQSYLTSYRTPGSQTPSIDDGYLPTLRKPITSLPSLPTQLPKTSQILHSEWDWKSRFPPINKPCIMTSVSGTKKPKMMVPPSSPQDLKEQRYFVDVEAQRKNLILLNQATKTSGLPSELHTTARNLIIETFHTDTVRLGYLFHKYIAYRLIQRARNNIIKRLQAIQNSGKGYETQNLYLILSRIDDYQKKVMVVWTEKQKSLEQKRNQCLRKMMSLFGQLQQMHKLNLSQPVPLIIDRKQIPAPIKSVHQPFPELIEKDRKTDMFKKSRYVEDQMEAIWNADQSTSSYPIAEKTSMHSLWAQLGGYPALPMLLQLDVQSTFRKSLASIQSK</sequence>
<dbReference type="OrthoDB" id="9942939at2759"/>
<dbReference type="InParanoid" id="A0A7E6D6N1"/>
<dbReference type="KEGG" id="pdic:114513482"/>
<keyword evidence="1" id="KW-0175">Coiled coil</keyword>
<feature type="compositionally biased region" description="Basic and acidic residues" evidence="2">
    <location>
        <begin position="413"/>
        <end position="440"/>
    </location>
</feature>
<dbReference type="PANTHER" id="PTHR33590:SF2">
    <property type="entry name" value="PROTEIN FAM186A"/>
    <property type="match status" value="1"/>
</dbReference>
<feature type="compositionally biased region" description="Polar residues" evidence="2">
    <location>
        <begin position="1981"/>
        <end position="1996"/>
    </location>
</feature>
<dbReference type="CTD" id="121006"/>
<evidence type="ECO:0000256" key="2">
    <source>
        <dbReference type="SAM" id="MobiDB-lite"/>
    </source>
</evidence>
<organism evidence="5 6">
    <name type="scientific">Phyllostomus discolor</name>
    <name type="common">pale spear-nosed bat</name>
    <dbReference type="NCBI Taxonomy" id="89673"/>
    <lineage>
        <taxon>Eukaryota</taxon>
        <taxon>Metazoa</taxon>
        <taxon>Chordata</taxon>
        <taxon>Craniata</taxon>
        <taxon>Vertebrata</taxon>
        <taxon>Euteleostomi</taxon>
        <taxon>Mammalia</taxon>
        <taxon>Eutheria</taxon>
        <taxon>Laurasiatheria</taxon>
        <taxon>Chiroptera</taxon>
        <taxon>Yangochiroptera</taxon>
        <taxon>Phyllostomidae</taxon>
        <taxon>Phyllostominae</taxon>
        <taxon>Phyllostomus</taxon>
    </lineage>
</organism>
<feature type="compositionally biased region" description="Basic and acidic residues" evidence="2">
    <location>
        <begin position="556"/>
        <end position="571"/>
    </location>
</feature>
<feature type="domain" description="FAM186A/B N-terminal" evidence="4">
    <location>
        <begin position="35"/>
        <end position="275"/>
    </location>
</feature>
<feature type="compositionally biased region" description="Polar residues" evidence="2">
    <location>
        <begin position="572"/>
        <end position="585"/>
    </location>
</feature>
<evidence type="ECO:0000259" key="4">
    <source>
        <dbReference type="Pfam" id="PF20870"/>
    </source>
</evidence>
<feature type="coiled-coil region" evidence="1">
    <location>
        <begin position="293"/>
        <end position="327"/>
    </location>
</feature>
<feature type="compositionally biased region" description="Polar residues" evidence="2">
    <location>
        <begin position="442"/>
        <end position="465"/>
    </location>
</feature>
<dbReference type="Pfam" id="PF20865">
    <property type="entry name" value="FAM186A-B_C"/>
    <property type="match status" value="1"/>
</dbReference>
<feature type="region of interest" description="Disordered" evidence="2">
    <location>
        <begin position="879"/>
        <end position="903"/>
    </location>
</feature>
<dbReference type="InterPro" id="IPR049144">
    <property type="entry name" value="FAM186A_B_N"/>
</dbReference>
<keyword evidence="5" id="KW-1185">Reference proteome</keyword>
<feature type="compositionally biased region" description="Basic and acidic residues" evidence="2">
    <location>
        <begin position="499"/>
        <end position="511"/>
    </location>
</feature>
<feature type="region of interest" description="Disordered" evidence="2">
    <location>
        <begin position="1031"/>
        <end position="1051"/>
    </location>
</feature>
<proteinExistence type="predicted"/>
<feature type="region of interest" description="Disordered" evidence="2">
    <location>
        <begin position="398"/>
        <end position="471"/>
    </location>
</feature>
<feature type="compositionally biased region" description="Basic and acidic residues" evidence="2">
    <location>
        <begin position="885"/>
        <end position="903"/>
    </location>
</feature>
<evidence type="ECO:0000313" key="6">
    <source>
        <dbReference type="RefSeq" id="XP_035874935.1"/>
    </source>
</evidence>
<feature type="region of interest" description="Disordered" evidence="2">
    <location>
        <begin position="1979"/>
        <end position="2001"/>
    </location>
</feature>
<feature type="region of interest" description="Disordered" evidence="2">
    <location>
        <begin position="1922"/>
        <end position="1942"/>
    </location>
</feature>
<dbReference type="InterPro" id="IPR049146">
    <property type="entry name" value="FAM186A_B_C"/>
</dbReference>
<dbReference type="InterPro" id="IPR049147">
    <property type="entry name" value="FAM186A_PQQAQ"/>
</dbReference>
<feature type="region of interest" description="Disordered" evidence="2">
    <location>
        <begin position="499"/>
        <end position="534"/>
    </location>
</feature>
<dbReference type="Pfam" id="PF20870">
    <property type="entry name" value="FAM186A-B_N"/>
    <property type="match status" value="1"/>
</dbReference>
<dbReference type="GeneID" id="114513482"/>
<feature type="region of interest" description="Disordered" evidence="2">
    <location>
        <begin position="934"/>
        <end position="963"/>
    </location>
</feature>
<evidence type="ECO:0000313" key="5">
    <source>
        <dbReference type="Proteomes" id="UP000504628"/>
    </source>
</evidence>
<dbReference type="RefSeq" id="XP_035874935.1">
    <property type="nucleotide sequence ID" value="XM_036019042.1"/>
</dbReference>
<gene>
    <name evidence="6" type="primary">FAM186A</name>
</gene>
<evidence type="ECO:0000256" key="1">
    <source>
        <dbReference type="SAM" id="Coils"/>
    </source>
</evidence>
<feature type="region of interest" description="Disordered" evidence="2">
    <location>
        <begin position="334"/>
        <end position="359"/>
    </location>
</feature>
<feature type="compositionally biased region" description="Basic and acidic residues" evidence="2">
    <location>
        <begin position="632"/>
        <end position="642"/>
    </location>
</feature>
<accession>A0A7E6D6N1</accession>